<dbReference type="RefSeq" id="WP_345185995.1">
    <property type="nucleotide sequence ID" value="NZ_BAABGP010000010.1"/>
</dbReference>
<evidence type="ECO:0000256" key="1">
    <source>
        <dbReference type="ARBA" id="ARBA00023125"/>
    </source>
</evidence>
<dbReference type="InterPro" id="IPR039420">
    <property type="entry name" value="WalR-like"/>
</dbReference>
<feature type="region of interest" description="Disordered" evidence="4">
    <location>
        <begin position="1"/>
        <end position="23"/>
    </location>
</feature>
<dbReference type="PROSITE" id="PS51755">
    <property type="entry name" value="OMPR_PHOB"/>
    <property type="match status" value="1"/>
</dbReference>
<dbReference type="InterPro" id="IPR036388">
    <property type="entry name" value="WH-like_DNA-bd_sf"/>
</dbReference>
<evidence type="ECO:0000259" key="6">
    <source>
        <dbReference type="PROSITE" id="PS51755"/>
    </source>
</evidence>
<dbReference type="SMART" id="SM00448">
    <property type="entry name" value="REC"/>
    <property type="match status" value="1"/>
</dbReference>
<sequence>MTDPQHDADTRGAARGTPLGLPPLLRADGTPARALVVDDEQALARAVGGSLEADGWEVRIEHRGRGALIAVREFQPDVVVLDIMMPDIDGLETLDRIRAIRPEIRVLFLTALDGHDDRIAGLHAGGDDYLTKPFAIAELQARVRVLARTAAAIARPAASVLHVGDVVLDKADSAAALAGLPLELTPTEFELLLLLANNAGRVLRRSQILETVWGYDFGTESNVVEVYVSSLRRKLAPSSVLSLETVRLVGYVLRVADEKREESDPFGAADAAGAAVALAEGGS</sequence>
<evidence type="ECO:0000256" key="2">
    <source>
        <dbReference type="PROSITE-ProRule" id="PRU00169"/>
    </source>
</evidence>
<reference evidence="8" key="1">
    <citation type="journal article" date="2019" name="Int. J. Syst. Evol. Microbiol.">
        <title>The Global Catalogue of Microorganisms (GCM) 10K type strain sequencing project: providing services to taxonomists for standard genome sequencing and annotation.</title>
        <authorList>
            <consortium name="The Broad Institute Genomics Platform"/>
            <consortium name="The Broad Institute Genome Sequencing Center for Infectious Disease"/>
            <person name="Wu L."/>
            <person name="Ma J."/>
        </authorList>
    </citation>
    <scope>NUCLEOTIDE SEQUENCE [LARGE SCALE GENOMIC DNA]</scope>
    <source>
        <strain evidence="8">JCM 17839</strain>
    </source>
</reference>
<feature type="compositionally biased region" description="Low complexity" evidence="4">
    <location>
        <begin position="13"/>
        <end position="23"/>
    </location>
</feature>
<feature type="domain" description="OmpR/PhoB-type" evidence="6">
    <location>
        <begin position="158"/>
        <end position="255"/>
    </location>
</feature>
<organism evidence="7 8">
    <name type="scientific">Microbacterium panaciterrae</name>
    <dbReference type="NCBI Taxonomy" id="985759"/>
    <lineage>
        <taxon>Bacteria</taxon>
        <taxon>Bacillati</taxon>
        <taxon>Actinomycetota</taxon>
        <taxon>Actinomycetes</taxon>
        <taxon>Micrococcales</taxon>
        <taxon>Microbacteriaceae</taxon>
        <taxon>Microbacterium</taxon>
    </lineage>
</organism>
<dbReference type="InterPro" id="IPR001867">
    <property type="entry name" value="OmpR/PhoB-type_DNA-bd"/>
</dbReference>
<gene>
    <name evidence="7" type="ORF">GCM10023171_16430</name>
</gene>
<feature type="DNA-binding region" description="OmpR/PhoB-type" evidence="3">
    <location>
        <begin position="158"/>
        <end position="255"/>
    </location>
</feature>
<dbReference type="Proteomes" id="UP001500731">
    <property type="component" value="Unassembled WGS sequence"/>
</dbReference>
<feature type="modified residue" description="4-aspartylphosphate" evidence="2">
    <location>
        <position position="82"/>
    </location>
</feature>
<dbReference type="PROSITE" id="PS50110">
    <property type="entry name" value="RESPONSE_REGULATORY"/>
    <property type="match status" value="1"/>
</dbReference>
<keyword evidence="2" id="KW-0597">Phosphoprotein</keyword>
<dbReference type="CDD" id="cd00383">
    <property type="entry name" value="trans_reg_C"/>
    <property type="match status" value="1"/>
</dbReference>
<dbReference type="InterPro" id="IPR001789">
    <property type="entry name" value="Sig_transdc_resp-reg_receiver"/>
</dbReference>
<dbReference type="SUPFAM" id="SSF46894">
    <property type="entry name" value="C-terminal effector domain of the bipartite response regulators"/>
    <property type="match status" value="1"/>
</dbReference>
<proteinExistence type="predicted"/>
<dbReference type="Gene3D" id="1.10.10.10">
    <property type="entry name" value="Winged helix-like DNA-binding domain superfamily/Winged helix DNA-binding domain"/>
    <property type="match status" value="1"/>
</dbReference>
<dbReference type="PANTHER" id="PTHR48111">
    <property type="entry name" value="REGULATOR OF RPOS"/>
    <property type="match status" value="1"/>
</dbReference>
<evidence type="ECO:0000259" key="5">
    <source>
        <dbReference type="PROSITE" id="PS50110"/>
    </source>
</evidence>
<evidence type="ECO:0000256" key="3">
    <source>
        <dbReference type="PROSITE-ProRule" id="PRU01091"/>
    </source>
</evidence>
<evidence type="ECO:0000256" key="4">
    <source>
        <dbReference type="SAM" id="MobiDB-lite"/>
    </source>
</evidence>
<feature type="compositionally biased region" description="Basic and acidic residues" evidence="4">
    <location>
        <begin position="1"/>
        <end position="12"/>
    </location>
</feature>
<dbReference type="InterPro" id="IPR016032">
    <property type="entry name" value="Sig_transdc_resp-reg_C-effctor"/>
</dbReference>
<dbReference type="SUPFAM" id="SSF52172">
    <property type="entry name" value="CheY-like"/>
    <property type="match status" value="1"/>
</dbReference>
<protein>
    <submittedName>
        <fullName evidence="7">Response regulator transcription factor</fullName>
    </submittedName>
</protein>
<keyword evidence="8" id="KW-1185">Reference proteome</keyword>
<feature type="domain" description="Response regulatory" evidence="5">
    <location>
        <begin position="33"/>
        <end position="147"/>
    </location>
</feature>
<keyword evidence="1 3" id="KW-0238">DNA-binding</keyword>
<dbReference type="PANTHER" id="PTHR48111:SF28">
    <property type="entry name" value="TRANSCRIPTIONAL REGULATORY PROTEIN TCRX-RELATED"/>
    <property type="match status" value="1"/>
</dbReference>
<dbReference type="SMART" id="SM00862">
    <property type="entry name" value="Trans_reg_C"/>
    <property type="match status" value="1"/>
</dbReference>
<name>A0ABP8PCA0_9MICO</name>
<dbReference type="Gene3D" id="3.40.50.2300">
    <property type="match status" value="1"/>
</dbReference>
<dbReference type="InterPro" id="IPR011006">
    <property type="entry name" value="CheY-like_superfamily"/>
</dbReference>
<comment type="caution">
    <text evidence="7">The sequence shown here is derived from an EMBL/GenBank/DDBJ whole genome shotgun (WGS) entry which is preliminary data.</text>
</comment>
<dbReference type="Pfam" id="PF00072">
    <property type="entry name" value="Response_reg"/>
    <property type="match status" value="1"/>
</dbReference>
<dbReference type="EMBL" id="BAABGP010000010">
    <property type="protein sequence ID" value="GAA4484037.1"/>
    <property type="molecule type" value="Genomic_DNA"/>
</dbReference>
<dbReference type="Pfam" id="PF00486">
    <property type="entry name" value="Trans_reg_C"/>
    <property type="match status" value="1"/>
</dbReference>
<dbReference type="Gene3D" id="6.10.250.690">
    <property type="match status" value="1"/>
</dbReference>
<evidence type="ECO:0000313" key="8">
    <source>
        <dbReference type="Proteomes" id="UP001500731"/>
    </source>
</evidence>
<accession>A0ABP8PCA0</accession>
<evidence type="ECO:0000313" key="7">
    <source>
        <dbReference type="EMBL" id="GAA4484037.1"/>
    </source>
</evidence>